<comment type="caution">
    <text evidence="2">The sequence shown here is derived from an EMBL/GenBank/DDBJ whole genome shotgun (WGS) entry which is preliminary data.</text>
</comment>
<feature type="compositionally biased region" description="Acidic residues" evidence="1">
    <location>
        <begin position="316"/>
        <end position="327"/>
    </location>
</feature>
<reference evidence="2 3" key="1">
    <citation type="submission" date="2017-12" db="EMBL/GenBank/DDBJ databases">
        <title>Comparative genomics of Botrytis spp.</title>
        <authorList>
            <person name="Valero-Jimenez C.A."/>
            <person name="Tapia P."/>
            <person name="Veloso J."/>
            <person name="Silva-Moreno E."/>
            <person name="Staats M."/>
            <person name="Valdes J.H."/>
            <person name="Van Kan J.A.L."/>
        </authorList>
    </citation>
    <scope>NUCLEOTIDE SEQUENCE [LARGE SCALE GENOMIC DNA]</scope>
    <source>
        <strain evidence="2 3">Be9601</strain>
    </source>
</reference>
<evidence type="ECO:0000313" key="2">
    <source>
        <dbReference type="EMBL" id="TGO69379.1"/>
    </source>
</evidence>
<evidence type="ECO:0000313" key="3">
    <source>
        <dbReference type="Proteomes" id="UP000297229"/>
    </source>
</evidence>
<protein>
    <submittedName>
        <fullName evidence="2">Uncharacterized protein</fullName>
    </submittedName>
</protein>
<dbReference type="Proteomes" id="UP000297229">
    <property type="component" value="Unassembled WGS sequence"/>
</dbReference>
<proteinExistence type="predicted"/>
<name>A0A4Z1J6R3_9HELO</name>
<dbReference type="EMBL" id="PQXM01000774">
    <property type="protein sequence ID" value="TGO69379.1"/>
    <property type="molecule type" value="Genomic_DNA"/>
</dbReference>
<accession>A0A4Z1J6R3</accession>
<gene>
    <name evidence="2" type="ORF">BELL_0776g00020</name>
</gene>
<evidence type="ECO:0000256" key="1">
    <source>
        <dbReference type="SAM" id="MobiDB-lite"/>
    </source>
</evidence>
<keyword evidence="3" id="KW-1185">Reference proteome</keyword>
<feature type="region of interest" description="Disordered" evidence="1">
    <location>
        <begin position="305"/>
        <end position="343"/>
    </location>
</feature>
<organism evidence="2 3">
    <name type="scientific">Botrytis elliptica</name>
    <dbReference type="NCBI Taxonomy" id="278938"/>
    <lineage>
        <taxon>Eukaryota</taxon>
        <taxon>Fungi</taxon>
        <taxon>Dikarya</taxon>
        <taxon>Ascomycota</taxon>
        <taxon>Pezizomycotina</taxon>
        <taxon>Leotiomycetes</taxon>
        <taxon>Helotiales</taxon>
        <taxon>Sclerotiniaceae</taxon>
        <taxon>Botrytis</taxon>
    </lineage>
</organism>
<sequence>MYGRFQTALELAKKKGSSFLFLVLIEIMRSVGEGFHKSTSEILDFIQLITNECDLILKDDIGLWWKPFSYALLHPDQESLALVVRSELEIPSEWPLKFECFVSNIESVLLAVAISMDSMERFQLLFYHIQSFVCPNYSLISFLAAFARCDNEAKLRFVVKRAVAHGLTETEICNRITDEVLMRRDEMVLKLLLDIGVHPDLSFYEPKTDSTRSLLQQAVYMRWRAGISVLIEGGADVNYCVGDLFDTTSFARYSPLKTLMDGTKDPHIPPGCDSSENDSLIEELLVTGGARVCEYDWKVFSRGSTDGEGAKTMGDNDCDDEGTDDSNLEINDDKTSTCSPSTS</sequence>
<dbReference type="AlphaFoldDB" id="A0A4Z1J6R3"/>